<feature type="domain" description="ABC transporter" evidence="8">
    <location>
        <begin position="4"/>
        <end position="361"/>
    </location>
</feature>
<dbReference type="PANTHER" id="PTHR43875">
    <property type="entry name" value="MALTODEXTRIN IMPORT ATP-BINDING PROTEIN MSMX"/>
    <property type="match status" value="1"/>
</dbReference>
<keyword evidence="7" id="KW-0812">Transmembrane</keyword>
<keyword evidence="5" id="KW-1278">Translocase</keyword>
<dbReference type="Proteomes" id="UP001220478">
    <property type="component" value="Chromosome"/>
</dbReference>
<evidence type="ECO:0000256" key="6">
    <source>
        <dbReference type="ARBA" id="ARBA00023136"/>
    </source>
</evidence>
<feature type="transmembrane region" description="Helical" evidence="7">
    <location>
        <begin position="506"/>
        <end position="526"/>
    </location>
</feature>
<dbReference type="InterPro" id="IPR027417">
    <property type="entry name" value="P-loop_NTPase"/>
</dbReference>
<dbReference type="Gene3D" id="2.40.50.140">
    <property type="entry name" value="Nucleic acid-binding proteins"/>
    <property type="match status" value="1"/>
</dbReference>
<evidence type="ECO:0000313" key="9">
    <source>
        <dbReference type="EMBL" id="WEG35864.1"/>
    </source>
</evidence>
<evidence type="ECO:0000259" key="8">
    <source>
        <dbReference type="PROSITE" id="PS50893"/>
    </source>
</evidence>
<keyword evidence="6 7" id="KW-0472">Membrane</keyword>
<keyword evidence="1" id="KW-0813">Transport</keyword>
<dbReference type="RefSeq" id="WP_315571936.1">
    <property type="nucleotide sequence ID" value="NZ_CP118868.1"/>
</dbReference>
<dbReference type="Pfam" id="PF00005">
    <property type="entry name" value="ABC_tran"/>
    <property type="match status" value="2"/>
</dbReference>
<dbReference type="EMBL" id="CP118868">
    <property type="protein sequence ID" value="WEG35864.1"/>
    <property type="molecule type" value="Genomic_DNA"/>
</dbReference>
<dbReference type="Gene3D" id="3.40.50.300">
    <property type="entry name" value="P-loop containing nucleotide triphosphate hydrolases"/>
    <property type="match status" value="2"/>
</dbReference>
<organism evidence="9 10">
    <name type="scientific">Amygdalobacter indicium</name>
    <dbReference type="NCBI Taxonomy" id="3029272"/>
    <lineage>
        <taxon>Bacteria</taxon>
        <taxon>Bacillati</taxon>
        <taxon>Bacillota</taxon>
        <taxon>Clostridia</taxon>
        <taxon>Eubacteriales</taxon>
        <taxon>Oscillospiraceae</taxon>
        <taxon>Amygdalobacter</taxon>
    </lineage>
</organism>
<proteinExistence type="predicted"/>
<dbReference type="PROSITE" id="PS50893">
    <property type="entry name" value="ABC_TRANSPORTER_2"/>
    <property type="match status" value="1"/>
</dbReference>
<dbReference type="SUPFAM" id="SSF50331">
    <property type="entry name" value="MOP-like"/>
    <property type="match status" value="1"/>
</dbReference>
<evidence type="ECO:0000313" key="10">
    <source>
        <dbReference type="Proteomes" id="UP001220478"/>
    </source>
</evidence>
<protein>
    <submittedName>
        <fullName evidence="9">ATP-binding cassette domain-containing protein</fullName>
    </submittedName>
</protein>
<dbReference type="InterPro" id="IPR003593">
    <property type="entry name" value="AAA+_ATPase"/>
</dbReference>
<dbReference type="InterPro" id="IPR047641">
    <property type="entry name" value="ABC_transpr_MalK/UgpC-like"/>
</dbReference>
<dbReference type="SMART" id="SM00382">
    <property type="entry name" value="AAA"/>
    <property type="match status" value="1"/>
</dbReference>
<dbReference type="InterPro" id="IPR008995">
    <property type="entry name" value="Mo/tungstate-bd_C_term_dom"/>
</dbReference>
<dbReference type="SUPFAM" id="SSF52540">
    <property type="entry name" value="P-loop containing nucleoside triphosphate hydrolases"/>
    <property type="match status" value="1"/>
</dbReference>
<keyword evidence="4 9" id="KW-0067">ATP-binding</keyword>
<evidence type="ECO:0000256" key="1">
    <source>
        <dbReference type="ARBA" id="ARBA00022448"/>
    </source>
</evidence>
<dbReference type="PROSITE" id="PS00211">
    <property type="entry name" value="ABC_TRANSPORTER_1"/>
    <property type="match status" value="1"/>
</dbReference>
<evidence type="ECO:0000256" key="5">
    <source>
        <dbReference type="ARBA" id="ARBA00022967"/>
    </source>
</evidence>
<reference evidence="9 10" key="1">
    <citation type="submission" date="2023-02" db="EMBL/GenBank/DDBJ databases">
        <title>Novel Oscillospiraceae bacterial genomes.</title>
        <authorList>
            <person name="Srinivasan S."/>
            <person name="Austin M.N."/>
            <person name="Fiedler T.L."/>
            <person name="Strenk S.M."/>
            <person name="Agnew K.J."/>
            <person name="Nagana Gowda G.A."/>
            <person name="Raftery D."/>
            <person name="Beamer M.A."/>
            <person name="Achilles S.L."/>
            <person name="Wiesenfeld H.C."/>
            <person name="Fredricks D.N."/>
            <person name="Hillier S.L."/>
        </authorList>
    </citation>
    <scope>NUCLEOTIDE SEQUENCE [LARGE SCALE GENOMIC DNA]</scope>
    <source>
        <strain evidence="9 10">CHIC02 1186E3-8</strain>
    </source>
</reference>
<evidence type="ECO:0000256" key="2">
    <source>
        <dbReference type="ARBA" id="ARBA00022475"/>
    </source>
</evidence>
<dbReference type="InterPro" id="IPR017871">
    <property type="entry name" value="ABC_transporter-like_CS"/>
</dbReference>
<evidence type="ECO:0000256" key="3">
    <source>
        <dbReference type="ARBA" id="ARBA00022741"/>
    </source>
</evidence>
<keyword evidence="7" id="KW-1133">Transmembrane helix</keyword>
<keyword evidence="2" id="KW-1003">Cell membrane</keyword>
<evidence type="ECO:0000256" key="4">
    <source>
        <dbReference type="ARBA" id="ARBA00022840"/>
    </source>
</evidence>
<dbReference type="Gene3D" id="2.40.50.100">
    <property type="match status" value="1"/>
</dbReference>
<name>A0ABY8C6G7_9FIRM</name>
<dbReference type="GO" id="GO:0005524">
    <property type="term" value="F:ATP binding"/>
    <property type="evidence" value="ECO:0007669"/>
    <property type="project" value="UniProtKB-KW"/>
</dbReference>
<dbReference type="InterPro" id="IPR012340">
    <property type="entry name" value="NA-bd_OB-fold"/>
</dbReference>
<keyword evidence="10" id="KW-1185">Reference proteome</keyword>
<dbReference type="InterPro" id="IPR003439">
    <property type="entry name" value="ABC_transporter-like_ATP-bd"/>
</dbReference>
<sequence length="553" mass="62290">MAEIILENIVKRFDKFYAVDNLNLKIDDGSFVTLLGPSGCGKTTTLRMIAGLETPTSGRILLDGEAVFDSEKGINVPANKRNVGFLFQNYALWPNMTVYENIAFGLSNIKKAVKEVDHEYRQAAKLHQAFSQPENLKLIFQESRNKDGKLDQKKAQIMLIDFYEISLNDAKKILSFNLQAEADLSAKAAGLAAEYAEILNKLKAMHKLSGRELNEKFEIIEQGKVKKTVRKLTKEEIDLRVRAVSRIVKIGMFMDRYPNELSGGQQQRVAIARTLAPKPSVLFMDEPLSNLDAKLRLEMRSELQRLHFETESTIIYVTHDQMEAMTLANKICLMENGVLQQYAEPLRIYNHPANIFVADFVGNPSINLVEAAGTETAGKLTMTALTDCKLCFTPNDADFDFTRNLQQRQQIIADKKAELQARQQQRGYVEKANRDRLFRYQIAKITVGPELKESKPATDDDYVLGIRPEAVNIVSTEKQAGTLEAEVYSVMPTGMETTMKLRLGEYLLTAVFFGGVVYPIGSKLYINFKEREIKLFSRKDGTLITGGSLQILV</sequence>
<evidence type="ECO:0000256" key="7">
    <source>
        <dbReference type="SAM" id="Phobius"/>
    </source>
</evidence>
<accession>A0ABY8C6G7</accession>
<dbReference type="PANTHER" id="PTHR43875:SF15">
    <property type="entry name" value="TREHALOSE IMPORT ATP-BINDING PROTEIN SUGC"/>
    <property type="match status" value="1"/>
</dbReference>
<gene>
    <name evidence="9" type="ORF">PYS61_01480</name>
</gene>
<keyword evidence="3" id="KW-0547">Nucleotide-binding</keyword>